<accession>A0A1T0AVV6</accession>
<evidence type="ECO:0000256" key="8">
    <source>
        <dbReference type="ARBA" id="ARBA00023136"/>
    </source>
</evidence>
<keyword evidence="8 9" id="KW-0472">Membrane</keyword>
<keyword evidence="6 9" id="KW-0812">Transmembrane</keyword>
<gene>
    <name evidence="10" type="ORF">B0188_09760</name>
</gene>
<evidence type="ECO:0000256" key="7">
    <source>
        <dbReference type="ARBA" id="ARBA00022989"/>
    </source>
</evidence>
<keyword evidence="4" id="KW-1003">Cell membrane</keyword>
<evidence type="ECO:0000256" key="6">
    <source>
        <dbReference type="ARBA" id="ARBA00022692"/>
    </source>
</evidence>
<dbReference type="AlphaFoldDB" id="A0A1T0AVV6"/>
<dbReference type="STRING" id="123822.B0188_09760"/>
<evidence type="ECO:0000313" key="11">
    <source>
        <dbReference type="Proteomes" id="UP000190023"/>
    </source>
</evidence>
<comment type="subcellular location">
    <subcellularLocation>
        <location evidence="1">Cell inner membrane</location>
        <topology evidence="1">Multi-pass membrane protein</topology>
    </subcellularLocation>
</comment>
<dbReference type="GO" id="GO:0005886">
    <property type="term" value="C:plasma membrane"/>
    <property type="evidence" value="ECO:0007669"/>
    <property type="project" value="UniProtKB-SubCell"/>
</dbReference>
<evidence type="ECO:0000256" key="4">
    <source>
        <dbReference type="ARBA" id="ARBA00022475"/>
    </source>
</evidence>
<dbReference type="InterPro" id="IPR007334">
    <property type="entry name" value="UPF0208"/>
</dbReference>
<evidence type="ECO:0000256" key="9">
    <source>
        <dbReference type="SAM" id="Phobius"/>
    </source>
</evidence>
<comment type="similarity">
    <text evidence="2">Belongs to the UPF0208 family.</text>
</comment>
<keyword evidence="11" id="KW-1185">Reference proteome</keyword>
<evidence type="ECO:0000256" key="5">
    <source>
        <dbReference type="ARBA" id="ARBA00022519"/>
    </source>
</evidence>
<dbReference type="Proteomes" id="UP000190023">
    <property type="component" value="Unassembled WGS sequence"/>
</dbReference>
<dbReference type="EMBL" id="MUYB01000046">
    <property type="protein sequence ID" value="OOS01350.1"/>
    <property type="molecule type" value="Genomic_DNA"/>
</dbReference>
<evidence type="ECO:0000313" key="10">
    <source>
        <dbReference type="EMBL" id="OOS01350.1"/>
    </source>
</evidence>
<keyword evidence="5" id="KW-0997">Cell inner membrane</keyword>
<reference evidence="10 11" key="1">
    <citation type="submission" date="2017-02" db="EMBL/GenBank/DDBJ databases">
        <title>Draft genome sequence of Haemophilus felis CCUG 31170 type strain.</title>
        <authorList>
            <person name="Engstrom-Jakobsson H."/>
            <person name="Salva-Serra F."/>
            <person name="Thorell K."/>
            <person name="Gonzales-Siles L."/>
            <person name="Karlsson R."/>
            <person name="Boulund F."/>
            <person name="Engstrand L."/>
            <person name="Kristiansson E."/>
            <person name="Moore E."/>
        </authorList>
    </citation>
    <scope>NUCLEOTIDE SEQUENCE [LARGE SCALE GENOMIC DNA]</scope>
    <source>
        <strain evidence="10 11">CCUG 31170</strain>
    </source>
</reference>
<sequence>MSFFHTLKQGQRYLKSWPLQPKLGSIFPENRIIKSTLFAQKFMPFMAVFAVVWQQLYARQDTAALAIALLTAIFALMLPMQGLYWLGKRAKSPLSSQTEQVFHQTCQKLKDDADIYITPRETPCYQDLAEVLNKAAKKLGQDFWQEL</sequence>
<proteinExistence type="inferred from homology"/>
<evidence type="ECO:0000256" key="2">
    <source>
        <dbReference type="ARBA" id="ARBA00009474"/>
    </source>
</evidence>
<evidence type="ECO:0000256" key="3">
    <source>
        <dbReference type="ARBA" id="ARBA00018831"/>
    </source>
</evidence>
<keyword evidence="7 9" id="KW-1133">Transmembrane helix</keyword>
<dbReference type="OrthoDB" id="7066670at2"/>
<evidence type="ECO:0000256" key="1">
    <source>
        <dbReference type="ARBA" id="ARBA00004429"/>
    </source>
</evidence>
<organism evidence="10 11">
    <name type="scientific">[Haemophilus] felis</name>
    <dbReference type="NCBI Taxonomy" id="123822"/>
    <lineage>
        <taxon>Bacteria</taxon>
        <taxon>Pseudomonadati</taxon>
        <taxon>Pseudomonadota</taxon>
        <taxon>Gammaproteobacteria</taxon>
        <taxon>Pasteurellales</taxon>
        <taxon>Pasteurellaceae</taxon>
    </lineage>
</organism>
<dbReference type="Pfam" id="PF04217">
    <property type="entry name" value="DUF412"/>
    <property type="match status" value="1"/>
</dbReference>
<feature type="transmembrane region" description="Helical" evidence="9">
    <location>
        <begin position="63"/>
        <end position="86"/>
    </location>
</feature>
<dbReference type="NCBIfam" id="NF002493">
    <property type="entry name" value="PRK01816.1"/>
    <property type="match status" value="1"/>
</dbReference>
<name>A0A1T0AVV6_9PAST</name>
<protein>
    <recommendedName>
        <fullName evidence="3">UPF0208 membrane protein YfbV</fullName>
    </recommendedName>
</protein>
<comment type="caution">
    <text evidence="10">The sequence shown here is derived from an EMBL/GenBank/DDBJ whole genome shotgun (WGS) entry which is preliminary data.</text>
</comment>